<protein>
    <submittedName>
        <fullName evidence="1">Uncharacterized protein</fullName>
    </submittedName>
</protein>
<proteinExistence type="predicted"/>
<dbReference type="EMBL" id="QLNQ01000030">
    <property type="protein sequence ID" value="RCK55347.1"/>
    <property type="molecule type" value="Genomic_DNA"/>
</dbReference>
<comment type="caution">
    <text evidence="1">The sequence shown here is derived from an EMBL/GenBank/DDBJ whole genome shotgun (WGS) entry which is preliminary data.</text>
</comment>
<gene>
    <name evidence="1" type="ORF">Cantr_04525</name>
</gene>
<accession>A0A367XNX6</accession>
<organism evidence="1 2">
    <name type="scientific">Candida viswanathii</name>
    <dbReference type="NCBI Taxonomy" id="5486"/>
    <lineage>
        <taxon>Eukaryota</taxon>
        <taxon>Fungi</taxon>
        <taxon>Dikarya</taxon>
        <taxon>Ascomycota</taxon>
        <taxon>Saccharomycotina</taxon>
        <taxon>Pichiomycetes</taxon>
        <taxon>Debaryomycetaceae</taxon>
        <taxon>Candida/Lodderomyces clade</taxon>
        <taxon>Candida</taxon>
    </lineage>
</organism>
<keyword evidence="2" id="KW-1185">Reference proteome</keyword>
<dbReference type="AlphaFoldDB" id="A0A367XNX6"/>
<reference evidence="1 2" key="1">
    <citation type="submission" date="2018-06" db="EMBL/GenBank/DDBJ databases">
        <title>Whole genome sequencing of Candida tropicalis (genome annotated by CSBL at Korea University).</title>
        <authorList>
            <person name="Ahn J."/>
        </authorList>
    </citation>
    <scope>NUCLEOTIDE SEQUENCE [LARGE SCALE GENOMIC DNA]</scope>
    <source>
        <strain evidence="1 2">ATCC 20962</strain>
    </source>
</reference>
<evidence type="ECO:0000313" key="1">
    <source>
        <dbReference type="EMBL" id="RCK55347.1"/>
    </source>
</evidence>
<dbReference type="Proteomes" id="UP000253472">
    <property type="component" value="Unassembled WGS sequence"/>
</dbReference>
<sequence>MYGRKISMAKHKPTPNQFESRAFPEVTVVTESKIMNLSGILAATYSNWHDATELLTILRRLPRIYPEYMMNI</sequence>
<evidence type="ECO:0000313" key="2">
    <source>
        <dbReference type="Proteomes" id="UP000253472"/>
    </source>
</evidence>
<name>A0A367XNX6_9ASCO</name>